<evidence type="ECO:0000313" key="1">
    <source>
        <dbReference type="EMBL" id="KRX45862.1"/>
    </source>
</evidence>
<accession>A0A0V0U3N8</accession>
<dbReference type="AlphaFoldDB" id="A0A0V0U3N8"/>
<protein>
    <submittedName>
        <fullName evidence="1">Uncharacterized protein</fullName>
    </submittedName>
</protein>
<organism evidence="1 2">
    <name type="scientific">Trichinella murrelli</name>
    <dbReference type="NCBI Taxonomy" id="144512"/>
    <lineage>
        <taxon>Eukaryota</taxon>
        <taxon>Metazoa</taxon>
        <taxon>Ecdysozoa</taxon>
        <taxon>Nematoda</taxon>
        <taxon>Enoplea</taxon>
        <taxon>Dorylaimia</taxon>
        <taxon>Trichinellida</taxon>
        <taxon>Trichinellidae</taxon>
        <taxon>Trichinella</taxon>
    </lineage>
</organism>
<proteinExistence type="predicted"/>
<reference evidence="1 2" key="1">
    <citation type="submission" date="2015-01" db="EMBL/GenBank/DDBJ databases">
        <title>Evolution of Trichinella species and genotypes.</title>
        <authorList>
            <person name="Korhonen P.K."/>
            <person name="Edoardo P."/>
            <person name="Giuseppe L.R."/>
            <person name="Gasser R.B."/>
        </authorList>
    </citation>
    <scope>NUCLEOTIDE SEQUENCE [LARGE SCALE GENOMIC DNA]</scope>
    <source>
        <strain evidence="1">ISS417</strain>
    </source>
</reference>
<feature type="non-terminal residue" evidence="1">
    <location>
        <position position="1"/>
    </location>
</feature>
<comment type="caution">
    <text evidence="1">The sequence shown here is derived from an EMBL/GenBank/DDBJ whole genome shotgun (WGS) entry which is preliminary data.</text>
</comment>
<dbReference type="EMBL" id="JYDJ01000068">
    <property type="protein sequence ID" value="KRX45862.1"/>
    <property type="molecule type" value="Genomic_DNA"/>
</dbReference>
<sequence>LDANEQKKMLISIPFDDNFNIVVGRDDCILCIFVLHGIGMMTSYADDVVTFDQTSSFGKTTGNYLRCYFSNLTLLIVSGSLKSSPPCKRNPQIMDGSLRLIRTVTVSSAINIRIFTKKAYRKLSVHEMDVNKTRSF</sequence>
<name>A0A0V0U3N8_9BILA</name>
<evidence type="ECO:0000313" key="2">
    <source>
        <dbReference type="Proteomes" id="UP000055048"/>
    </source>
</evidence>
<dbReference type="Proteomes" id="UP000055048">
    <property type="component" value="Unassembled WGS sequence"/>
</dbReference>
<gene>
    <name evidence="1" type="ORF">T05_4268</name>
</gene>
<keyword evidence="2" id="KW-1185">Reference proteome</keyword>